<comment type="caution">
    <text evidence="1">The sequence shown here is derived from an EMBL/GenBank/DDBJ whole genome shotgun (WGS) entry which is preliminary data.</text>
</comment>
<feature type="non-terminal residue" evidence="1">
    <location>
        <position position="70"/>
    </location>
</feature>
<keyword evidence="2" id="KW-1185">Reference proteome</keyword>
<sequence length="70" mass="7477">MAASASNRGKLNRDAALKEKNPSLGESTSSVECGVPHLLSTLLSAILTCNTDYSLRQISNLTEDNPECCH</sequence>
<name>A0ACA9QNX9_9GLOM</name>
<evidence type="ECO:0000313" key="1">
    <source>
        <dbReference type="EMBL" id="CAG8759136.1"/>
    </source>
</evidence>
<evidence type="ECO:0000313" key="2">
    <source>
        <dbReference type="Proteomes" id="UP000789525"/>
    </source>
</evidence>
<accession>A0ACA9QNX9</accession>
<dbReference type="EMBL" id="CAJVPT010057761">
    <property type="protein sequence ID" value="CAG8759136.1"/>
    <property type="molecule type" value="Genomic_DNA"/>
</dbReference>
<protein>
    <submittedName>
        <fullName evidence="1">5844_t:CDS:1</fullName>
    </submittedName>
</protein>
<dbReference type="Proteomes" id="UP000789525">
    <property type="component" value="Unassembled WGS sequence"/>
</dbReference>
<gene>
    <name evidence="1" type="ORF">ACOLOM_LOCUS13113</name>
</gene>
<organism evidence="1 2">
    <name type="scientific">Acaulospora colombiana</name>
    <dbReference type="NCBI Taxonomy" id="27376"/>
    <lineage>
        <taxon>Eukaryota</taxon>
        <taxon>Fungi</taxon>
        <taxon>Fungi incertae sedis</taxon>
        <taxon>Mucoromycota</taxon>
        <taxon>Glomeromycotina</taxon>
        <taxon>Glomeromycetes</taxon>
        <taxon>Diversisporales</taxon>
        <taxon>Acaulosporaceae</taxon>
        <taxon>Acaulospora</taxon>
    </lineage>
</organism>
<reference evidence="1" key="1">
    <citation type="submission" date="2021-06" db="EMBL/GenBank/DDBJ databases">
        <authorList>
            <person name="Kallberg Y."/>
            <person name="Tangrot J."/>
            <person name="Rosling A."/>
        </authorList>
    </citation>
    <scope>NUCLEOTIDE SEQUENCE</scope>
    <source>
        <strain evidence="1">CL356</strain>
    </source>
</reference>
<proteinExistence type="predicted"/>